<accession>A0A5C8KVA3</accession>
<evidence type="ECO:0000313" key="7">
    <source>
        <dbReference type="EMBL" id="TXK65659.1"/>
    </source>
</evidence>
<evidence type="ECO:0000256" key="3">
    <source>
        <dbReference type="ARBA" id="ARBA00022692"/>
    </source>
</evidence>
<organism evidence="7 8">
    <name type="scientific">Alkalisalibacterium limincola</name>
    <dbReference type="NCBI Taxonomy" id="2699169"/>
    <lineage>
        <taxon>Bacteria</taxon>
        <taxon>Pseudomonadati</taxon>
        <taxon>Pseudomonadota</taxon>
        <taxon>Gammaproteobacteria</taxon>
        <taxon>Lysobacterales</taxon>
        <taxon>Lysobacteraceae</taxon>
        <taxon>Alkalisalibacterium</taxon>
    </lineage>
</organism>
<keyword evidence="3 6" id="KW-0812">Transmembrane</keyword>
<keyword evidence="2" id="KW-1003">Cell membrane</keyword>
<feature type="transmembrane region" description="Helical" evidence="6">
    <location>
        <begin position="83"/>
        <end position="103"/>
    </location>
</feature>
<feature type="transmembrane region" description="Helical" evidence="6">
    <location>
        <begin position="207"/>
        <end position="225"/>
    </location>
</feature>
<evidence type="ECO:0000313" key="8">
    <source>
        <dbReference type="Proteomes" id="UP000321248"/>
    </source>
</evidence>
<keyword evidence="4 6" id="KW-1133">Transmembrane helix</keyword>
<feature type="transmembrane region" description="Helical" evidence="6">
    <location>
        <begin position="458"/>
        <end position="482"/>
    </location>
</feature>
<evidence type="ECO:0000256" key="2">
    <source>
        <dbReference type="ARBA" id="ARBA00022475"/>
    </source>
</evidence>
<evidence type="ECO:0000256" key="4">
    <source>
        <dbReference type="ARBA" id="ARBA00022989"/>
    </source>
</evidence>
<dbReference type="Pfam" id="PF03606">
    <property type="entry name" value="DcuC"/>
    <property type="match status" value="1"/>
</dbReference>
<protein>
    <submittedName>
        <fullName evidence="7">Basic amino acid antiporter YfcC</fullName>
    </submittedName>
</protein>
<comment type="caution">
    <text evidence="7">The sequence shown here is derived from an EMBL/GenBank/DDBJ whole genome shotgun (WGS) entry which is preliminary data.</text>
</comment>
<feature type="transmembrane region" description="Helical" evidence="6">
    <location>
        <begin position="182"/>
        <end position="201"/>
    </location>
</feature>
<keyword evidence="5 6" id="KW-0472">Membrane</keyword>
<name>A0A5C8KVA3_9GAMM</name>
<dbReference type="GO" id="GO:0005886">
    <property type="term" value="C:plasma membrane"/>
    <property type="evidence" value="ECO:0007669"/>
    <property type="project" value="UniProtKB-SubCell"/>
</dbReference>
<dbReference type="EMBL" id="VRTS01000001">
    <property type="protein sequence ID" value="TXK65659.1"/>
    <property type="molecule type" value="Genomic_DNA"/>
</dbReference>
<dbReference type="PANTHER" id="PTHR43652">
    <property type="entry name" value="BASIC AMINO ACID ANTIPORTER YFCC-RELATED"/>
    <property type="match status" value="1"/>
</dbReference>
<dbReference type="Proteomes" id="UP000321248">
    <property type="component" value="Unassembled WGS sequence"/>
</dbReference>
<dbReference type="PANTHER" id="PTHR43652:SF2">
    <property type="entry name" value="BASIC AMINO ACID ANTIPORTER YFCC-RELATED"/>
    <property type="match status" value="1"/>
</dbReference>
<feature type="transmembrane region" description="Helical" evidence="6">
    <location>
        <begin position="124"/>
        <end position="142"/>
    </location>
</feature>
<evidence type="ECO:0000256" key="1">
    <source>
        <dbReference type="ARBA" id="ARBA00004651"/>
    </source>
</evidence>
<evidence type="ECO:0000256" key="6">
    <source>
        <dbReference type="SAM" id="Phobius"/>
    </source>
</evidence>
<keyword evidence="8" id="KW-1185">Reference proteome</keyword>
<gene>
    <name evidence="7" type="primary">yfcC</name>
    <name evidence="7" type="ORF">FU658_00565</name>
</gene>
<feature type="transmembrane region" description="Helical" evidence="6">
    <location>
        <begin position="361"/>
        <end position="382"/>
    </location>
</feature>
<reference evidence="7 8" key="1">
    <citation type="submission" date="2019-08" db="EMBL/GenBank/DDBJ databases">
        <authorList>
            <person name="Karlyshev A.V."/>
        </authorList>
    </citation>
    <scope>NUCLEOTIDE SEQUENCE [LARGE SCALE GENOMIC DNA]</scope>
    <source>
        <strain evidence="7 8">Alg18-2.2</strain>
    </source>
</reference>
<proteinExistence type="predicted"/>
<comment type="subcellular location">
    <subcellularLocation>
        <location evidence="1">Cell membrane</location>
        <topology evidence="1">Multi-pass membrane protein</topology>
    </subcellularLocation>
</comment>
<dbReference type="RefSeq" id="WP_147890331.1">
    <property type="nucleotide sequence ID" value="NZ_VRTS01000001.1"/>
</dbReference>
<feature type="transmembrane region" description="Helical" evidence="6">
    <location>
        <begin position="293"/>
        <end position="314"/>
    </location>
</feature>
<dbReference type="OrthoDB" id="255482at2"/>
<dbReference type="NCBIfam" id="NF008611">
    <property type="entry name" value="PRK11588.1"/>
    <property type="match status" value="1"/>
</dbReference>
<dbReference type="InterPro" id="IPR051679">
    <property type="entry name" value="DASS-Related_Transporters"/>
</dbReference>
<feature type="transmembrane region" description="Helical" evidence="6">
    <location>
        <begin position="267"/>
        <end position="287"/>
    </location>
</feature>
<dbReference type="InterPro" id="IPR018385">
    <property type="entry name" value="C4_dicarb_anaerob_car-like"/>
</dbReference>
<feature type="transmembrane region" description="Helical" evidence="6">
    <location>
        <begin position="148"/>
        <end position="173"/>
    </location>
</feature>
<feature type="transmembrane region" description="Helical" evidence="6">
    <location>
        <begin position="326"/>
        <end position="349"/>
    </location>
</feature>
<sequence length="483" mass="50648">MPDTLVLLFGLGMLFAALTWVVPAGQFDVQVLEDGRASIDLASYQRADEPPPAVRLFSGEGEGRGLLNMVFDGLASGTRTSSAVGIIAFLLVVGGAFGIILRSGSVDRGLRALIKRTTGNPTRVLPVLFFLFSLGGAVFGMGEETIPFMLLLVPILVRLGYDAITAVLVCFVATQVGFATSWMNPFSVAIAQGIAGVQPLSGSGFRIVMWLVFTTIGAGFTVWYAQRIKRHPQKSLSYATDAWFRQGGGGAVVEDGASFSRADALNVLILFAGLAWVVWGVVVHEYYIPEIAAQLFATGLLIGLCSLVFGVGGMRVNDLGQSFRDGAATLLPAALVVGVAKGLVVLLGGTDPETPAVMNTVLFALASVVDGVPELVSAWLMFGVQTAINFLVPSGSGQAALTMPIMAPLGELVGVTRQVSVLAFQLGDGITNLIVPTSAKLMGVLGVARLEWTTWLRFILPFVLGLSALALLVLAIAVAVGFA</sequence>
<dbReference type="AlphaFoldDB" id="A0A5C8KVA3"/>
<evidence type="ECO:0000256" key="5">
    <source>
        <dbReference type="ARBA" id="ARBA00023136"/>
    </source>
</evidence>